<evidence type="ECO:0000313" key="1">
    <source>
        <dbReference type="EMBL" id="SHH80670.1"/>
    </source>
</evidence>
<dbReference type="InterPro" id="IPR036196">
    <property type="entry name" value="Ptyr_pPase_sf"/>
</dbReference>
<dbReference type="EMBL" id="FQXQ01000004">
    <property type="protein sequence ID" value="SHH80670.1"/>
    <property type="molecule type" value="Genomic_DNA"/>
</dbReference>
<dbReference type="RefSeq" id="WP_229742991.1">
    <property type="nucleotide sequence ID" value="NZ_BMEN01000004.1"/>
</dbReference>
<dbReference type="AlphaFoldDB" id="A0A1M5VZQ4"/>
<reference evidence="2" key="1">
    <citation type="submission" date="2016-11" db="EMBL/GenBank/DDBJ databases">
        <authorList>
            <person name="Varghese N."/>
            <person name="Submissions S."/>
        </authorList>
    </citation>
    <scope>NUCLEOTIDE SEQUENCE [LARGE SCALE GENOMIC DNA]</scope>
    <source>
        <strain evidence="2">DSM 100572</strain>
    </source>
</reference>
<dbReference type="Proteomes" id="UP000184109">
    <property type="component" value="Unassembled WGS sequence"/>
</dbReference>
<organism evidence="1 2">
    <name type="scientific">Wenyingzhuangia marina</name>
    <dbReference type="NCBI Taxonomy" id="1195760"/>
    <lineage>
        <taxon>Bacteria</taxon>
        <taxon>Pseudomonadati</taxon>
        <taxon>Bacteroidota</taxon>
        <taxon>Flavobacteriia</taxon>
        <taxon>Flavobacteriales</taxon>
        <taxon>Flavobacteriaceae</taxon>
        <taxon>Wenyingzhuangia</taxon>
    </lineage>
</organism>
<evidence type="ECO:0000313" key="2">
    <source>
        <dbReference type="Proteomes" id="UP000184109"/>
    </source>
</evidence>
<proteinExistence type="predicted"/>
<dbReference type="Gene3D" id="3.40.50.2300">
    <property type="match status" value="1"/>
</dbReference>
<accession>A0A1M5VZQ4</accession>
<dbReference type="PANTHER" id="PTHR43428">
    <property type="entry name" value="ARSENATE REDUCTASE"/>
    <property type="match status" value="1"/>
</dbReference>
<protein>
    <submittedName>
        <fullName evidence="1">Arsenate reductase</fullName>
    </submittedName>
</protein>
<gene>
    <name evidence="1" type="ORF">SAMN05444281_2083</name>
</gene>
<sequence>MIYPELQQVIKDVNPARISIERKEVLQPLINYIQQKKNNQEKINLNFICTHNSRRSHLSQIWAQTMATQFNINNVFCYSGGTEATALFPFIAITLENSGFHIQTLTNNTNPIYSIKFGSESHPIIGFSKTYDDDFNPENSFAAIMTCSSADQGCPFIPGAEKRIPMTYEDPKLFDKTAEQETKYHERSMQIATEMYYVFSQIN</sequence>
<name>A0A1M5VZQ4_9FLAO</name>
<keyword evidence="2" id="KW-1185">Reference proteome</keyword>
<dbReference type="STRING" id="1195760.SAMN05444281_2083"/>
<dbReference type="PANTHER" id="PTHR43428:SF1">
    <property type="entry name" value="ARSENATE REDUCTASE"/>
    <property type="match status" value="1"/>
</dbReference>
<dbReference type="SUPFAM" id="SSF52788">
    <property type="entry name" value="Phosphotyrosine protein phosphatases I"/>
    <property type="match status" value="1"/>
</dbReference>